<protein>
    <submittedName>
        <fullName evidence="1">Uncharacterized protein</fullName>
    </submittedName>
</protein>
<keyword evidence="2" id="KW-1185">Reference proteome</keyword>
<name>A0ABW2ADD2_9MICO</name>
<organism evidence="1 2">
    <name type="scientific">Flexivirga alba</name>
    <dbReference type="NCBI Taxonomy" id="702742"/>
    <lineage>
        <taxon>Bacteria</taxon>
        <taxon>Bacillati</taxon>
        <taxon>Actinomycetota</taxon>
        <taxon>Actinomycetes</taxon>
        <taxon>Micrococcales</taxon>
        <taxon>Dermacoccaceae</taxon>
        <taxon>Flexivirga</taxon>
    </lineage>
</organism>
<evidence type="ECO:0000313" key="2">
    <source>
        <dbReference type="Proteomes" id="UP001596298"/>
    </source>
</evidence>
<gene>
    <name evidence="1" type="ORF">ACFQDH_04745</name>
</gene>
<proteinExistence type="predicted"/>
<sequence>MPRFEGASGWPGAQSALDRVWRALSVLFTAGVELQERLLLINRPWEEELLHWGEDARLHGAIAPPPGQHSTTSTGWCLGTHRRVQF</sequence>
<evidence type="ECO:0000313" key="1">
    <source>
        <dbReference type="EMBL" id="MFC6704594.1"/>
    </source>
</evidence>
<dbReference type="RefSeq" id="WP_382398968.1">
    <property type="nucleotide sequence ID" value="NZ_JBHSWH010000001.1"/>
</dbReference>
<reference evidence="2" key="1">
    <citation type="journal article" date="2019" name="Int. J. Syst. Evol. Microbiol.">
        <title>The Global Catalogue of Microorganisms (GCM) 10K type strain sequencing project: providing services to taxonomists for standard genome sequencing and annotation.</title>
        <authorList>
            <consortium name="The Broad Institute Genomics Platform"/>
            <consortium name="The Broad Institute Genome Sequencing Center for Infectious Disease"/>
            <person name="Wu L."/>
            <person name="Ma J."/>
        </authorList>
    </citation>
    <scope>NUCLEOTIDE SEQUENCE [LARGE SCALE GENOMIC DNA]</scope>
    <source>
        <strain evidence="2">CCUG 58127</strain>
    </source>
</reference>
<dbReference type="Proteomes" id="UP001596298">
    <property type="component" value="Unassembled WGS sequence"/>
</dbReference>
<dbReference type="EMBL" id="JBHSWH010000001">
    <property type="protein sequence ID" value="MFC6704594.1"/>
    <property type="molecule type" value="Genomic_DNA"/>
</dbReference>
<comment type="caution">
    <text evidence="1">The sequence shown here is derived from an EMBL/GenBank/DDBJ whole genome shotgun (WGS) entry which is preliminary data.</text>
</comment>
<accession>A0ABW2ADD2</accession>